<sequence>MEGLLLAIVELEGKGFTHKTKNEYAISASSIYEWAKEHYVTDNQIVNPWKGIVKKRAIGEGKRRHKRDSFQFDGLMEIFSHKVFSEGKLGYSYITKKFCLYQYWIPLLALAAGLRGNEVAQLYRSDIVVRNGHYFIYINNSRVDQSIKNEHAERYVKVSEELIRLGFLQFIDLYSENERLFPELKHYPRDGYFKNAGECSERTLNTK</sequence>
<dbReference type="AlphaFoldDB" id="A0A0B8QHU3"/>
<dbReference type="GO" id="GO:0006310">
    <property type="term" value="P:DNA recombination"/>
    <property type="evidence" value="ECO:0007669"/>
    <property type="project" value="UniProtKB-KW"/>
</dbReference>
<dbReference type="Proteomes" id="UP000031666">
    <property type="component" value="Unassembled WGS sequence"/>
</dbReference>
<organism evidence="2 3">
    <name type="scientific">Vibrio ishigakensis</name>
    <dbReference type="NCBI Taxonomy" id="1481914"/>
    <lineage>
        <taxon>Bacteria</taxon>
        <taxon>Pseudomonadati</taxon>
        <taxon>Pseudomonadota</taxon>
        <taxon>Gammaproteobacteria</taxon>
        <taxon>Vibrionales</taxon>
        <taxon>Vibrionaceae</taxon>
        <taxon>Vibrio</taxon>
    </lineage>
</organism>
<reference evidence="2 3" key="2">
    <citation type="submission" date="2015-01" db="EMBL/GenBank/DDBJ databases">
        <authorList>
            <consortium name="NBRP consortium"/>
            <person name="Sawabe T."/>
            <person name="Meirelles P."/>
            <person name="Feng G."/>
            <person name="Sayaka M."/>
            <person name="Hattori M."/>
            <person name="Ohkuma M."/>
        </authorList>
    </citation>
    <scope>NUCLEOTIDE SEQUENCE [LARGE SCALE GENOMIC DNA]</scope>
    <source>
        <strain evidence="3">JCM 19241</strain>
    </source>
</reference>
<dbReference type="GO" id="GO:0015074">
    <property type="term" value="P:DNA integration"/>
    <property type="evidence" value="ECO:0007669"/>
    <property type="project" value="InterPro"/>
</dbReference>
<dbReference type="EMBL" id="BBSC01000012">
    <property type="protein sequence ID" value="GAM78121.1"/>
    <property type="molecule type" value="Genomic_DNA"/>
</dbReference>
<keyword evidence="1" id="KW-0233">DNA recombination</keyword>
<gene>
    <name evidence="2" type="ORF">JCM19241_4826</name>
</gene>
<accession>A0A0B8QHU3</accession>
<comment type="caution">
    <text evidence="2">The sequence shown here is derived from an EMBL/GenBank/DDBJ whole genome shotgun (WGS) entry which is preliminary data.</text>
</comment>
<dbReference type="GO" id="GO:0003677">
    <property type="term" value="F:DNA binding"/>
    <property type="evidence" value="ECO:0007669"/>
    <property type="project" value="InterPro"/>
</dbReference>
<dbReference type="InterPro" id="IPR011010">
    <property type="entry name" value="DNA_brk_join_enz"/>
</dbReference>
<reference evidence="2 3" key="1">
    <citation type="submission" date="2015-01" db="EMBL/GenBank/DDBJ databases">
        <title>Vibrio sp. C94 JCM 19241 whole genome shotgun sequence.</title>
        <authorList>
            <person name="Sawabe T."/>
            <person name="Meirelles P."/>
            <person name="Feng G."/>
            <person name="Sayaka M."/>
            <person name="Hattori M."/>
            <person name="Ohkuma M."/>
        </authorList>
    </citation>
    <scope>NUCLEOTIDE SEQUENCE [LARGE SCALE GENOMIC DNA]</scope>
    <source>
        <strain evidence="3">JCM 19241</strain>
    </source>
</reference>
<dbReference type="STRING" id="1481914.JCM19241_4826"/>
<dbReference type="SUPFAM" id="SSF56349">
    <property type="entry name" value="DNA breaking-rejoining enzymes"/>
    <property type="match status" value="1"/>
</dbReference>
<proteinExistence type="predicted"/>
<protein>
    <submittedName>
        <fullName evidence="2">Integrase</fullName>
    </submittedName>
</protein>
<dbReference type="InterPro" id="IPR013762">
    <property type="entry name" value="Integrase-like_cat_sf"/>
</dbReference>
<evidence type="ECO:0000313" key="3">
    <source>
        <dbReference type="Proteomes" id="UP000031666"/>
    </source>
</evidence>
<evidence type="ECO:0000313" key="2">
    <source>
        <dbReference type="EMBL" id="GAM78121.1"/>
    </source>
</evidence>
<evidence type="ECO:0000256" key="1">
    <source>
        <dbReference type="ARBA" id="ARBA00023172"/>
    </source>
</evidence>
<name>A0A0B8QHU3_9VIBR</name>
<dbReference type="Gene3D" id="1.10.443.10">
    <property type="entry name" value="Intergrase catalytic core"/>
    <property type="match status" value="1"/>
</dbReference>